<dbReference type="CDD" id="cd23948">
    <property type="entry name" value="FAD_synthase"/>
    <property type="match status" value="1"/>
</dbReference>
<evidence type="ECO:0000256" key="1">
    <source>
        <dbReference type="ARBA" id="ARBA00004726"/>
    </source>
</evidence>
<keyword evidence="5 16" id="KW-0808">Transferase</keyword>
<keyword evidence="8" id="KW-0274">FAD</keyword>
<evidence type="ECO:0000256" key="5">
    <source>
        <dbReference type="ARBA" id="ARBA00022679"/>
    </source>
</evidence>
<dbReference type="Pfam" id="PF01507">
    <property type="entry name" value="PAPS_reduct"/>
    <property type="match status" value="1"/>
</dbReference>
<evidence type="ECO:0000256" key="12">
    <source>
        <dbReference type="ARBA" id="ARBA00049494"/>
    </source>
</evidence>
<evidence type="ECO:0000256" key="14">
    <source>
        <dbReference type="SAM" id="Phobius"/>
    </source>
</evidence>
<proteinExistence type="predicted"/>
<evidence type="ECO:0000256" key="3">
    <source>
        <dbReference type="ARBA" id="ARBA00022630"/>
    </source>
</evidence>
<gene>
    <name evidence="16" type="ORF">CFO_g4627</name>
</gene>
<dbReference type="Proteomes" id="UP000034841">
    <property type="component" value="Unassembled WGS sequence"/>
</dbReference>
<reference evidence="16 17" key="1">
    <citation type="submission" date="2015-04" db="EMBL/GenBank/DDBJ databases">
        <title>Genome sequence of Ceratocystis platani, a major pathogen of plane trees.</title>
        <authorList>
            <person name="Belbahri L."/>
        </authorList>
    </citation>
    <scope>NUCLEOTIDE SEQUENCE [LARGE SCALE GENOMIC DNA]</scope>
    <source>
        <strain evidence="16 17">CFO</strain>
    </source>
</reference>
<evidence type="ECO:0000256" key="10">
    <source>
        <dbReference type="ARBA" id="ARBA00031145"/>
    </source>
</evidence>
<keyword evidence="9" id="KW-0067">ATP-binding</keyword>
<feature type="region of interest" description="Disordered" evidence="13">
    <location>
        <begin position="64"/>
        <end position="171"/>
    </location>
</feature>
<dbReference type="EMBL" id="LBBL01000286">
    <property type="protein sequence ID" value="KKF93033.1"/>
    <property type="molecule type" value="Genomic_DNA"/>
</dbReference>
<dbReference type="GO" id="GO:0005524">
    <property type="term" value="F:ATP binding"/>
    <property type="evidence" value="ECO:0007669"/>
    <property type="project" value="UniProtKB-KW"/>
</dbReference>
<dbReference type="OrthoDB" id="342281at2759"/>
<keyword evidence="14" id="KW-0472">Membrane</keyword>
<keyword evidence="17" id="KW-1185">Reference proteome</keyword>
<evidence type="ECO:0000256" key="4">
    <source>
        <dbReference type="ARBA" id="ARBA00022643"/>
    </source>
</evidence>
<feature type="compositionally biased region" description="Acidic residues" evidence="13">
    <location>
        <begin position="69"/>
        <end position="78"/>
    </location>
</feature>
<evidence type="ECO:0000259" key="15">
    <source>
        <dbReference type="Pfam" id="PF01507"/>
    </source>
</evidence>
<evidence type="ECO:0000313" key="16">
    <source>
        <dbReference type="EMBL" id="KKF93033.1"/>
    </source>
</evidence>
<keyword evidence="14" id="KW-0812">Transmembrane</keyword>
<evidence type="ECO:0000256" key="6">
    <source>
        <dbReference type="ARBA" id="ARBA00022695"/>
    </source>
</evidence>
<comment type="caution">
    <text evidence="16">The sequence shown here is derived from an EMBL/GenBank/DDBJ whole genome shotgun (WGS) entry which is preliminary data.</text>
</comment>
<dbReference type="GO" id="GO:0006747">
    <property type="term" value="P:FAD biosynthetic process"/>
    <property type="evidence" value="ECO:0007669"/>
    <property type="project" value="TreeGrafter"/>
</dbReference>
<comment type="catalytic activity">
    <reaction evidence="12">
        <text>FMN + ATP + H(+) = FAD + diphosphate</text>
        <dbReference type="Rhea" id="RHEA:17237"/>
        <dbReference type="ChEBI" id="CHEBI:15378"/>
        <dbReference type="ChEBI" id="CHEBI:30616"/>
        <dbReference type="ChEBI" id="CHEBI:33019"/>
        <dbReference type="ChEBI" id="CHEBI:57692"/>
        <dbReference type="ChEBI" id="CHEBI:58210"/>
        <dbReference type="EC" id="2.7.7.2"/>
    </reaction>
</comment>
<dbReference type="PANTHER" id="PTHR23293:SF9">
    <property type="entry name" value="FAD SYNTHASE"/>
    <property type="match status" value="1"/>
</dbReference>
<keyword evidence="14" id="KW-1133">Transmembrane helix</keyword>
<evidence type="ECO:0000256" key="9">
    <source>
        <dbReference type="ARBA" id="ARBA00022840"/>
    </source>
</evidence>
<sequence>MPSRVTRSRPAADSILATGAAIKDDLPPLPTRFTSTYGAQVTYAIYNPLKGRRRDLQTAIDHALRNQDDDADSIDSELMEQLMQETPAARRSPPASDSGDYHDEDTDVAATPVAFTRRQRVLPARRREEERIQREKIQQQLLDDAQISGHEDSQLQSDQEEEEEPDEEEQHIHNATKEEISIVEEEPVSAAQEPTSKDQEQVTLSHKLELERRAREKRSDASDASFNREGGLYGEASFKHLLKRAVASVASLLYKGSLGLIVVVFWAALLAWISAHYTVNPALAEWDVVWDNSNGLWENVAQFSPLVPIAPLSYSTHNEGSFDGNNSAIISAFSQELKRQKKKLASLETSNSLNTEARERLQKMLPDLIVVERDGGKLRLPSNLYHAIRDDLIKDGIFFNMGKNHGGKFEISSPRQWEAMMHRIDKEGYAKKSDISPLEPGVTSKVWREFRRQNDKLLAEIKKSIPVAEIANVPDSKVVTRSKLIEEMDAEFARTKKMMRTELETLEERLMKKLETAIKAAGSTTSAAYMTRSEVTALINTMLRKAVSEGQLNALADREIRSDFNSVLTQQVNFFSPGAGAQIIPQLTSPHFNNEDVKRNREIKGSGAQKTAEGGTIVSVQLSRYIVPEHIVLEHIVKGATLDEPARPRDIEVWAYIEDLTIRERVDRFISKYLPKFVDEDGKPIGNPSSIDGYVKIGVFTFPANMELREACRQMHGKVEAFLAHENTAANTVLAAVQAQTRTSLAIIDEALEQYSLDQLALSYNGGKDCLVLLVLILASLHKRYAALPSASSTFASSTTPQFPPLLHSIYIECADPFPQVDAFVAQTSAAYGLQLARSSKPMKAALADYLAAEPQLRAVFVGTRRTDPHGAQLRFFDETDGDWPRFMRIHPVIDWHYTEIWAFLRELGIEYCTLYDQGYTSLGGVNDTFPNPALKKADGEGFRPAYELTEDLEERLGRHR</sequence>
<feature type="transmembrane region" description="Helical" evidence="14">
    <location>
        <begin position="252"/>
        <end position="273"/>
    </location>
</feature>
<keyword evidence="4" id="KW-0288">FMN</keyword>
<accession>A0A0F8BL34</accession>
<feature type="domain" description="Phosphoadenosine phosphosulphate reductase" evidence="15">
    <location>
        <begin position="759"/>
        <end position="929"/>
    </location>
</feature>
<dbReference type="SUPFAM" id="SSF52402">
    <property type="entry name" value="Adenine nucleotide alpha hydrolases-like"/>
    <property type="match status" value="1"/>
</dbReference>
<evidence type="ECO:0000256" key="7">
    <source>
        <dbReference type="ARBA" id="ARBA00022741"/>
    </source>
</evidence>
<protein>
    <recommendedName>
        <fullName evidence="2">FAD synthase</fullName>
        <ecNumber evidence="2">2.7.7.2</ecNumber>
    </recommendedName>
    <alternativeName>
        <fullName evidence="10">FAD pyrophosphorylase</fullName>
    </alternativeName>
    <alternativeName>
        <fullName evidence="11">FMN adenylyltransferase</fullName>
    </alternativeName>
</protein>
<dbReference type="InterPro" id="IPR014729">
    <property type="entry name" value="Rossmann-like_a/b/a_fold"/>
</dbReference>
<dbReference type="FunFam" id="3.40.50.620:FF:000187">
    <property type="entry name" value="Probable FAD synthetase"/>
    <property type="match status" value="1"/>
</dbReference>
<keyword evidence="3" id="KW-0285">Flavoprotein</keyword>
<keyword evidence="7" id="KW-0547">Nucleotide-binding</keyword>
<dbReference type="Gene3D" id="3.40.50.620">
    <property type="entry name" value="HUPs"/>
    <property type="match status" value="1"/>
</dbReference>
<evidence type="ECO:0000256" key="2">
    <source>
        <dbReference type="ARBA" id="ARBA00012393"/>
    </source>
</evidence>
<evidence type="ECO:0000256" key="8">
    <source>
        <dbReference type="ARBA" id="ARBA00022827"/>
    </source>
</evidence>
<comment type="pathway">
    <text evidence="1">Cofactor biosynthesis; FAD biosynthesis; FAD from FMN: step 1/1.</text>
</comment>
<dbReference type="PANTHER" id="PTHR23293">
    <property type="entry name" value="FAD SYNTHETASE-RELATED FMN ADENYLYLTRANSFERASE"/>
    <property type="match status" value="1"/>
</dbReference>
<dbReference type="GO" id="GO:0003919">
    <property type="term" value="F:FMN adenylyltransferase activity"/>
    <property type="evidence" value="ECO:0007669"/>
    <property type="project" value="UniProtKB-EC"/>
</dbReference>
<evidence type="ECO:0000313" key="17">
    <source>
        <dbReference type="Proteomes" id="UP000034841"/>
    </source>
</evidence>
<name>A0A0F8BL34_CERFI</name>
<dbReference type="EC" id="2.7.7.2" evidence="2"/>
<evidence type="ECO:0000256" key="11">
    <source>
        <dbReference type="ARBA" id="ARBA00031871"/>
    </source>
</evidence>
<feature type="compositionally biased region" description="Basic and acidic residues" evidence="13">
    <location>
        <begin position="125"/>
        <end position="137"/>
    </location>
</feature>
<dbReference type="AlphaFoldDB" id="A0A0F8BL34"/>
<dbReference type="InterPro" id="IPR002500">
    <property type="entry name" value="PAPS_reduct_dom"/>
</dbReference>
<feature type="compositionally biased region" description="Acidic residues" evidence="13">
    <location>
        <begin position="158"/>
        <end position="169"/>
    </location>
</feature>
<organism evidence="16 17">
    <name type="scientific">Ceratocystis fimbriata f. sp. platani</name>
    <dbReference type="NCBI Taxonomy" id="88771"/>
    <lineage>
        <taxon>Eukaryota</taxon>
        <taxon>Fungi</taxon>
        <taxon>Dikarya</taxon>
        <taxon>Ascomycota</taxon>
        <taxon>Pezizomycotina</taxon>
        <taxon>Sordariomycetes</taxon>
        <taxon>Hypocreomycetidae</taxon>
        <taxon>Microascales</taxon>
        <taxon>Ceratocystidaceae</taxon>
        <taxon>Ceratocystis</taxon>
    </lineage>
</organism>
<feature type="compositionally biased region" description="Basic and acidic residues" evidence="13">
    <location>
        <begin position="195"/>
        <end position="221"/>
    </location>
</feature>
<feature type="region of interest" description="Disordered" evidence="13">
    <location>
        <begin position="186"/>
        <end position="226"/>
    </location>
</feature>
<keyword evidence="6 16" id="KW-0548">Nucleotidyltransferase</keyword>
<evidence type="ECO:0000256" key="13">
    <source>
        <dbReference type="SAM" id="MobiDB-lite"/>
    </source>
</evidence>